<evidence type="ECO:0000313" key="6">
    <source>
        <dbReference type="EMBL" id="RHW29515.1"/>
    </source>
</evidence>
<comment type="caution">
    <text evidence="6">The sequence shown here is derived from an EMBL/GenBank/DDBJ whole genome shotgun (WGS) entry which is preliminary data.</text>
</comment>
<dbReference type="SMART" id="SM00422">
    <property type="entry name" value="HTH_MERR"/>
    <property type="match status" value="1"/>
</dbReference>
<dbReference type="OrthoDB" id="9806513at2"/>
<reference evidence="6 7" key="1">
    <citation type="journal article" date="2007" name="Int. J. Syst. Evol. Microbiol.">
        <title>Oceanobacillus profundus sp. nov., isolated from a deep-sea sediment core.</title>
        <authorList>
            <person name="Kim Y.G."/>
            <person name="Choi D.H."/>
            <person name="Hyun S."/>
            <person name="Cho B.C."/>
        </authorList>
    </citation>
    <scope>NUCLEOTIDE SEQUENCE [LARGE SCALE GENOMIC DNA]</scope>
    <source>
        <strain evidence="6 7">DSM 18246</strain>
    </source>
</reference>
<dbReference type="GO" id="GO:0003677">
    <property type="term" value="F:DNA binding"/>
    <property type="evidence" value="ECO:0007669"/>
    <property type="project" value="UniProtKB-KW"/>
</dbReference>
<evidence type="ECO:0000256" key="2">
    <source>
        <dbReference type="ARBA" id="ARBA00023015"/>
    </source>
</evidence>
<dbReference type="InterPro" id="IPR009061">
    <property type="entry name" value="DNA-bd_dom_put_sf"/>
</dbReference>
<dbReference type="Gene3D" id="1.10.1660.10">
    <property type="match status" value="1"/>
</dbReference>
<dbReference type="PROSITE" id="PS50937">
    <property type="entry name" value="HTH_MERR_2"/>
    <property type="match status" value="1"/>
</dbReference>
<dbReference type="SUPFAM" id="SSF46955">
    <property type="entry name" value="Putative DNA-binding domain"/>
    <property type="match status" value="1"/>
</dbReference>
<keyword evidence="1" id="KW-0678">Repressor</keyword>
<dbReference type="CDD" id="cd00592">
    <property type="entry name" value="HTH_MerR-like"/>
    <property type="match status" value="1"/>
</dbReference>
<dbReference type="PANTHER" id="PTHR30204:SF69">
    <property type="entry name" value="MERR-FAMILY TRANSCRIPTIONAL REGULATOR"/>
    <property type="match status" value="1"/>
</dbReference>
<dbReference type="Pfam" id="PF13411">
    <property type="entry name" value="MerR_1"/>
    <property type="match status" value="1"/>
</dbReference>
<dbReference type="GO" id="GO:0003700">
    <property type="term" value="F:DNA-binding transcription factor activity"/>
    <property type="evidence" value="ECO:0007669"/>
    <property type="project" value="InterPro"/>
</dbReference>
<accession>A0A417YA99</accession>
<feature type="domain" description="HTH merR-type" evidence="5">
    <location>
        <begin position="1"/>
        <end position="68"/>
    </location>
</feature>
<evidence type="ECO:0000256" key="1">
    <source>
        <dbReference type="ARBA" id="ARBA00022491"/>
    </source>
</evidence>
<dbReference type="AlphaFoldDB" id="A0A417YA99"/>
<keyword evidence="7" id="KW-1185">Reference proteome</keyword>
<gene>
    <name evidence="6" type="ORF">D1B32_21835</name>
</gene>
<sequence length="143" mass="17032">MQIKDFAAKYHIQPDTVRYYEKENILVPKRRENGYREYDVACEKQLQFIIVLKQLGFTIKEIQQVLLLRDQPISIECNVSTVSLLDEKMINLEEKIRFYQQALKVVHRIKELINEGKYERNKEVIEELLFGFFNNIQSGGFND</sequence>
<evidence type="ECO:0000313" key="7">
    <source>
        <dbReference type="Proteomes" id="UP000285456"/>
    </source>
</evidence>
<keyword evidence="2" id="KW-0805">Transcription regulation</keyword>
<dbReference type="Proteomes" id="UP000285456">
    <property type="component" value="Unassembled WGS sequence"/>
</dbReference>
<proteinExistence type="predicted"/>
<evidence type="ECO:0000259" key="5">
    <source>
        <dbReference type="PROSITE" id="PS50937"/>
    </source>
</evidence>
<protein>
    <submittedName>
        <fullName evidence="6">MerR family transcriptional regulator</fullName>
    </submittedName>
</protein>
<dbReference type="PANTHER" id="PTHR30204">
    <property type="entry name" value="REDOX-CYCLING DRUG-SENSING TRANSCRIPTIONAL ACTIVATOR SOXR"/>
    <property type="match status" value="1"/>
</dbReference>
<organism evidence="6 7">
    <name type="scientific">Oceanobacillus profundus</name>
    <dbReference type="NCBI Taxonomy" id="372463"/>
    <lineage>
        <taxon>Bacteria</taxon>
        <taxon>Bacillati</taxon>
        <taxon>Bacillota</taxon>
        <taxon>Bacilli</taxon>
        <taxon>Bacillales</taxon>
        <taxon>Bacillaceae</taxon>
        <taxon>Oceanobacillus</taxon>
    </lineage>
</organism>
<keyword evidence="4" id="KW-0804">Transcription</keyword>
<evidence type="ECO:0000256" key="4">
    <source>
        <dbReference type="ARBA" id="ARBA00023163"/>
    </source>
</evidence>
<dbReference type="EMBL" id="QWEH01000024">
    <property type="protein sequence ID" value="RHW29515.1"/>
    <property type="molecule type" value="Genomic_DNA"/>
</dbReference>
<dbReference type="RefSeq" id="WP_095313781.1">
    <property type="nucleotide sequence ID" value="NZ_JAUOPF010000004.1"/>
</dbReference>
<dbReference type="InterPro" id="IPR047057">
    <property type="entry name" value="MerR_fam"/>
</dbReference>
<keyword evidence="3" id="KW-0238">DNA-binding</keyword>
<name>A0A417YA99_9BACI</name>
<dbReference type="InterPro" id="IPR000551">
    <property type="entry name" value="MerR-type_HTH_dom"/>
</dbReference>
<evidence type="ECO:0000256" key="3">
    <source>
        <dbReference type="ARBA" id="ARBA00023125"/>
    </source>
</evidence>